<name>A0A0D1Z1I2_9PEZI</name>
<reference evidence="7 8" key="1">
    <citation type="submission" date="2015-01" db="EMBL/GenBank/DDBJ databases">
        <title>The Genome Sequence of Ochroconis gallopava CBS43764.</title>
        <authorList>
            <consortium name="The Broad Institute Genomics Platform"/>
            <person name="Cuomo C."/>
            <person name="de Hoog S."/>
            <person name="Gorbushina A."/>
            <person name="Stielow B."/>
            <person name="Teixiera M."/>
            <person name="Abouelleil A."/>
            <person name="Chapman S.B."/>
            <person name="Priest M."/>
            <person name="Young S.K."/>
            <person name="Wortman J."/>
            <person name="Nusbaum C."/>
            <person name="Birren B."/>
        </authorList>
    </citation>
    <scope>NUCLEOTIDE SEQUENCE [LARGE SCALE GENOMIC DNA]</scope>
    <source>
        <strain evidence="7 8">CBS 43764</strain>
    </source>
</reference>
<dbReference type="AlphaFoldDB" id="A0A0D1Z1I2"/>
<evidence type="ECO:0000256" key="6">
    <source>
        <dbReference type="SAM" id="Phobius"/>
    </source>
</evidence>
<dbReference type="InterPro" id="IPR036028">
    <property type="entry name" value="SH3-like_dom_sf"/>
</dbReference>
<dbReference type="PANTHER" id="PTHR15549:SF32">
    <property type="entry name" value="SH3 DOMAIN-CONTAINING PROTEIN"/>
    <property type="match status" value="1"/>
</dbReference>
<evidence type="ECO:0000313" key="8">
    <source>
        <dbReference type="Proteomes" id="UP000053259"/>
    </source>
</evidence>
<dbReference type="GO" id="GO:0071944">
    <property type="term" value="C:cell periphery"/>
    <property type="evidence" value="ECO:0007669"/>
    <property type="project" value="UniProtKB-ARBA"/>
</dbReference>
<dbReference type="HOGENOM" id="CLU_022614_0_0_1"/>
<dbReference type="GO" id="GO:0016020">
    <property type="term" value="C:membrane"/>
    <property type="evidence" value="ECO:0007669"/>
    <property type="project" value="UniProtKB-SubCell"/>
</dbReference>
<keyword evidence="2 6" id="KW-0812">Transmembrane</keyword>
<dbReference type="GeneID" id="27310450"/>
<keyword evidence="8" id="KW-1185">Reference proteome</keyword>
<gene>
    <name evidence="7" type="ORF">PV09_02477</name>
</gene>
<comment type="subcellular location">
    <subcellularLocation>
        <location evidence="1">Membrane</location>
        <topology evidence="1">Single-pass membrane protein</topology>
    </subcellularLocation>
</comment>
<organism evidence="7 8">
    <name type="scientific">Verruconis gallopava</name>
    <dbReference type="NCBI Taxonomy" id="253628"/>
    <lineage>
        <taxon>Eukaryota</taxon>
        <taxon>Fungi</taxon>
        <taxon>Dikarya</taxon>
        <taxon>Ascomycota</taxon>
        <taxon>Pezizomycotina</taxon>
        <taxon>Dothideomycetes</taxon>
        <taxon>Pleosporomycetidae</taxon>
        <taxon>Venturiales</taxon>
        <taxon>Sympoventuriaceae</taxon>
        <taxon>Verruconis</taxon>
    </lineage>
</organism>
<sequence>MASCISLRGSTACPAFNASSVSTDDTLRGLFPFLKYVDDTASFDEQLKSYIATTYAQLKYQTLLGCSNVSLTNTTDLYARYTTTFLCNAVVQNSVNPCKLTGAAARPVCAETCAEFATSEEQIASTKDLCGTTGDNAISQIRADFTTCALPDNSLNSDQCIQGVTNEPDNCGFADNLPSLCSYCASSSPNSTDSCCVNAQTETRCTNVKLPITASMGAITSSVASATASSSAGAAAGSSHGSGLSGGAIAGIVIGSIVGALLLLALIIGCCILIRRRRNSKIGSTLNQPSPSRHGPPATSMTYASPRTHQDNLPVGARVHQLSALEATDASPLAAAGMGKGAYDITPESQRTGLGVAAISKRGGSLSADGSSPNTGDFSSPEGAVSGDSEALSHFKDYYSQDDIRSGDAVATLWAYQPRAQDEWELERGDMIKVIGIWDDGWATGIKLNERAEDWSARNENRDSGVSNGSRAPPTDDNGETEIKAFPLVCVCLPQHWRKIVDSDGPGGGMGGPPSGTP</sequence>
<feature type="region of interest" description="Disordered" evidence="5">
    <location>
        <begin position="455"/>
        <end position="480"/>
    </location>
</feature>
<feature type="transmembrane region" description="Helical" evidence="6">
    <location>
        <begin position="248"/>
        <end position="274"/>
    </location>
</feature>
<protein>
    <recommendedName>
        <fullName evidence="9">SH3 domain-containing protein</fullName>
    </recommendedName>
</protein>
<evidence type="ECO:0000256" key="1">
    <source>
        <dbReference type="ARBA" id="ARBA00004167"/>
    </source>
</evidence>
<feature type="compositionally biased region" description="Polar residues" evidence="5">
    <location>
        <begin position="368"/>
        <end position="378"/>
    </location>
</feature>
<dbReference type="InterPro" id="IPR051694">
    <property type="entry name" value="Immunoregulatory_rcpt-like"/>
</dbReference>
<accession>A0A0D1Z1I2</accession>
<feature type="compositionally biased region" description="Polar residues" evidence="5">
    <location>
        <begin position="282"/>
        <end position="291"/>
    </location>
</feature>
<evidence type="ECO:0000256" key="3">
    <source>
        <dbReference type="ARBA" id="ARBA00022989"/>
    </source>
</evidence>
<dbReference type="RefSeq" id="XP_016216666.1">
    <property type="nucleotide sequence ID" value="XM_016355530.1"/>
</dbReference>
<dbReference type="OrthoDB" id="2163411at2759"/>
<evidence type="ECO:0000256" key="4">
    <source>
        <dbReference type="ARBA" id="ARBA00023136"/>
    </source>
</evidence>
<keyword evidence="4 6" id="KW-0472">Membrane</keyword>
<evidence type="ECO:0008006" key="9">
    <source>
        <dbReference type="Google" id="ProtNLM"/>
    </source>
</evidence>
<keyword evidence="3 6" id="KW-1133">Transmembrane helix</keyword>
<dbReference type="VEuPathDB" id="FungiDB:PV09_02477"/>
<dbReference type="EMBL" id="KN847534">
    <property type="protein sequence ID" value="KIW06797.1"/>
    <property type="molecule type" value="Genomic_DNA"/>
</dbReference>
<evidence type="ECO:0000313" key="7">
    <source>
        <dbReference type="EMBL" id="KIW06797.1"/>
    </source>
</evidence>
<dbReference type="STRING" id="253628.A0A0D1Z1I2"/>
<evidence type="ECO:0000256" key="2">
    <source>
        <dbReference type="ARBA" id="ARBA00022692"/>
    </source>
</evidence>
<feature type="region of interest" description="Disordered" evidence="5">
    <location>
        <begin position="362"/>
        <end position="388"/>
    </location>
</feature>
<dbReference type="Gene3D" id="2.30.30.40">
    <property type="entry name" value="SH3 Domains"/>
    <property type="match status" value="1"/>
</dbReference>
<dbReference type="Proteomes" id="UP000053259">
    <property type="component" value="Unassembled WGS sequence"/>
</dbReference>
<dbReference type="PANTHER" id="PTHR15549">
    <property type="entry name" value="PAIRED IMMUNOGLOBULIN-LIKE TYPE 2 RECEPTOR"/>
    <property type="match status" value="1"/>
</dbReference>
<feature type="region of interest" description="Disordered" evidence="5">
    <location>
        <begin position="282"/>
        <end position="311"/>
    </location>
</feature>
<dbReference type="SUPFAM" id="SSF50044">
    <property type="entry name" value="SH3-domain"/>
    <property type="match status" value="1"/>
</dbReference>
<proteinExistence type="predicted"/>
<evidence type="ECO:0000256" key="5">
    <source>
        <dbReference type="SAM" id="MobiDB-lite"/>
    </source>
</evidence>
<dbReference type="InParanoid" id="A0A0D1Z1I2"/>